<keyword evidence="8 9" id="KW-0472">Membrane</keyword>
<evidence type="ECO:0000256" key="9">
    <source>
        <dbReference type="SAM" id="Phobius"/>
    </source>
</evidence>
<evidence type="ECO:0000256" key="7">
    <source>
        <dbReference type="ARBA" id="ARBA00023098"/>
    </source>
</evidence>
<dbReference type="AlphaFoldDB" id="A0A9W7B958"/>
<comment type="similarity">
    <text evidence="2">Belongs to the sphingomyelin synthase family.</text>
</comment>
<keyword evidence="3" id="KW-0808">Transferase</keyword>
<evidence type="ECO:0000259" key="10">
    <source>
        <dbReference type="Pfam" id="PF14360"/>
    </source>
</evidence>
<evidence type="ECO:0000256" key="5">
    <source>
        <dbReference type="ARBA" id="ARBA00022919"/>
    </source>
</evidence>
<reference evidence="12" key="1">
    <citation type="journal article" date="2023" name="Commun. Biol.">
        <title>Genome analysis of Parmales, the sister group of diatoms, reveals the evolutionary specialization of diatoms from phago-mixotrophs to photoautotrophs.</title>
        <authorList>
            <person name="Ban H."/>
            <person name="Sato S."/>
            <person name="Yoshikawa S."/>
            <person name="Yamada K."/>
            <person name="Nakamura Y."/>
            <person name="Ichinomiya M."/>
            <person name="Sato N."/>
            <person name="Blanc-Mathieu R."/>
            <person name="Endo H."/>
            <person name="Kuwata A."/>
            <person name="Ogata H."/>
        </authorList>
    </citation>
    <scope>NUCLEOTIDE SEQUENCE [LARGE SCALE GENOMIC DNA]</scope>
</reference>
<dbReference type="GO" id="GO:0005886">
    <property type="term" value="C:plasma membrane"/>
    <property type="evidence" value="ECO:0007669"/>
    <property type="project" value="TreeGrafter"/>
</dbReference>
<feature type="transmembrane region" description="Helical" evidence="9">
    <location>
        <begin position="90"/>
        <end position="109"/>
    </location>
</feature>
<feature type="transmembrane region" description="Helical" evidence="9">
    <location>
        <begin position="34"/>
        <end position="54"/>
    </location>
</feature>
<feature type="transmembrane region" description="Helical" evidence="9">
    <location>
        <begin position="175"/>
        <end position="192"/>
    </location>
</feature>
<proteinExistence type="inferred from homology"/>
<sequence>MSSKSYSSRDLPILSSFGLGSSTEPCDPAKAKALFLNFLIAPVTWFFFFYLMGFLGGTNIQSIVLIIFYTYTAVRSAFHSDGRIILIRYFYINSCMFLTRITVVGVTSLPNEDMHCNAHYDPEDLTQPTFAEAFKAVFSRGMPVACGDFIFSGHTACTFIGMLIFHYHDCFPHPTVTFFFWGCTILALVSIIGCRSHYTVNVILGIYFACFVTSWYLNRATGVTDEWGSRLIRWLEWQHITKGSRMYPKKNYLADSSLL</sequence>
<dbReference type="GO" id="GO:0046513">
    <property type="term" value="P:ceramide biosynthetic process"/>
    <property type="evidence" value="ECO:0007669"/>
    <property type="project" value="TreeGrafter"/>
</dbReference>
<dbReference type="InterPro" id="IPR045221">
    <property type="entry name" value="Sphingomyelin_synth-like"/>
</dbReference>
<accession>A0A9W7B958</accession>
<evidence type="ECO:0000256" key="4">
    <source>
        <dbReference type="ARBA" id="ARBA00022692"/>
    </source>
</evidence>
<feature type="transmembrane region" description="Helical" evidence="9">
    <location>
        <begin position="60"/>
        <end position="78"/>
    </location>
</feature>
<dbReference type="PANTHER" id="PTHR21290">
    <property type="entry name" value="SPHINGOMYELIN SYNTHETASE"/>
    <property type="match status" value="1"/>
</dbReference>
<evidence type="ECO:0000256" key="1">
    <source>
        <dbReference type="ARBA" id="ARBA00004141"/>
    </source>
</evidence>
<dbReference type="Pfam" id="PF14360">
    <property type="entry name" value="PAP2_C"/>
    <property type="match status" value="1"/>
</dbReference>
<dbReference type="PANTHER" id="PTHR21290:SF25">
    <property type="entry name" value="SPHINGOMYELIN SYNTHASE-RELATED PROTEIN 1"/>
    <property type="match status" value="1"/>
</dbReference>
<organism evidence="11 12">
    <name type="scientific">Triparma laevis f. inornata</name>
    <dbReference type="NCBI Taxonomy" id="1714386"/>
    <lineage>
        <taxon>Eukaryota</taxon>
        <taxon>Sar</taxon>
        <taxon>Stramenopiles</taxon>
        <taxon>Ochrophyta</taxon>
        <taxon>Bolidophyceae</taxon>
        <taxon>Parmales</taxon>
        <taxon>Triparmaceae</taxon>
        <taxon>Triparma</taxon>
    </lineage>
</organism>
<dbReference type="GO" id="GO:0005789">
    <property type="term" value="C:endoplasmic reticulum membrane"/>
    <property type="evidence" value="ECO:0007669"/>
    <property type="project" value="TreeGrafter"/>
</dbReference>
<keyword evidence="5" id="KW-0746">Sphingolipid metabolism</keyword>
<evidence type="ECO:0000256" key="3">
    <source>
        <dbReference type="ARBA" id="ARBA00022679"/>
    </source>
</evidence>
<evidence type="ECO:0000256" key="2">
    <source>
        <dbReference type="ARBA" id="ARBA00005441"/>
    </source>
</evidence>
<gene>
    <name evidence="11" type="ORF">TL16_g10446</name>
</gene>
<evidence type="ECO:0000313" key="12">
    <source>
        <dbReference type="Proteomes" id="UP001162640"/>
    </source>
</evidence>
<comment type="subcellular location">
    <subcellularLocation>
        <location evidence="1">Membrane</location>
        <topology evidence="1">Multi-pass membrane protein</topology>
    </subcellularLocation>
</comment>
<keyword evidence="6 9" id="KW-1133">Transmembrane helix</keyword>
<keyword evidence="7" id="KW-0443">Lipid metabolism</keyword>
<evidence type="ECO:0000256" key="8">
    <source>
        <dbReference type="ARBA" id="ARBA00023136"/>
    </source>
</evidence>
<name>A0A9W7B958_9STRA</name>
<feature type="transmembrane region" description="Helical" evidence="9">
    <location>
        <begin position="198"/>
        <end position="217"/>
    </location>
</feature>
<dbReference type="EMBL" id="BLQM01000371">
    <property type="protein sequence ID" value="GMH86142.1"/>
    <property type="molecule type" value="Genomic_DNA"/>
</dbReference>
<dbReference type="Proteomes" id="UP001162640">
    <property type="component" value="Unassembled WGS sequence"/>
</dbReference>
<feature type="domain" description="Sphingomyelin synthase-like" evidence="10">
    <location>
        <begin position="146"/>
        <end position="216"/>
    </location>
</feature>
<keyword evidence="4 9" id="KW-0812">Transmembrane</keyword>
<dbReference type="InterPro" id="IPR025749">
    <property type="entry name" value="Sphingomyelin_synth-like_dom"/>
</dbReference>
<dbReference type="GO" id="GO:0033188">
    <property type="term" value="F:sphingomyelin synthase activity"/>
    <property type="evidence" value="ECO:0007669"/>
    <property type="project" value="TreeGrafter"/>
</dbReference>
<dbReference type="GO" id="GO:0047493">
    <property type="term" value="F:ceramide cholinephosphotransferase activity"/>
    <property type="evidence" value="ECO:0007669"/>
    <property type="project" value="TreeGrafter"/>
</dbReference>
<evidence type="ECO:0000256" key="6">
    <source>
        <dbReference type="ARBA" id="ARBA00022989"/>
    </source>
</evidence>
<protein>
    <recommendedName>
        <fullName evidence="10">Sphingomyelin synthase-like domain-containing protein</fullName>
    </recommendedName>
</protein>
<evidence type="ECO:0000313" key="11">
    <source>
        <dbReference type="EMBL" id="GMH86142.1"/>
    </source>
</evidence>
<dbReference type="GO" id="GO:0000139">
    <property type="term" value="C:Golgi membrane"/>
    <property type="evidence" value="ECO:0007669"/>
    <property type="project" value="TreeGrafter"/>
</dbReference>
<comment type="caution">
    <text evidence="11">The sequence shown here is derived from an EMBL/GenBank/DDBJ whole genome shotgun (WGS) entry which is preliminary data.</text>
</comment>